<evidence type="ECO:0000313" key="8">
    <source>
        <dbReference type="EMBL" id="STQ11793.1"/>
    </source>
</evidence>
<evidence type="ECO:0000256" key="1">
    <source>
        <dbReference type="ARBA" id="ARBA00010641"/>
    </source>
</evidence>
<proteinExistence type="inferred from homology"/>
<dbReference type="InterPro" id="IPR039425">
    <property type="entry name" value="RNA_pol_sigma-70-like"/>
</dbReference>
<keyword evidence="3" id="KW-0731">Sigma factor</keyword>
<evidence type="ECO:0000256" key="2">
    <source>
        <dbReference type="ARBA" id="ARBA00023015"/>
    </source>
</evidence>
<comment type="similarity">
    <text evidence="1">Belongs to the sigma-70 factor family. ECF subfamily.</text>
</comment>
<dbReference type="PANTHER" id="PTHR43133:SF8">
    <property type="entry name" value="RNA POLYMERASE SIGMA FACTOR HI_1459-RELATED"/>
    <property type="match status" value="1"/>
</dbReference>
<evidence type="ECO:0000256" key="4">
    <source>
        <dbReference type="ARBA" id="ARBA00023125"/>
    </source>
</evidence>
<dbReference type="Proteomes" id="UP000255106">
    <property type="component" value="Unassembled WGS sequence"/>
</dbReference>
<dbReference type="EMBL" id="UGJB01000004">
    <property type="protein sequence ID" value="STQ11793.1"/>
    <property type="molecule type" value="Genomic_DNA"/>
</dbReference>
<dbReference type="InterPro" id="IPR013325">
    <property type="entry name" value="RNA_pol_sigma_r2"/>
</dbReference>
<gene>
    <name evidence="8" type="ORF">NCTC10005_04574</name>
</gene>
<dbReference type="PANTHER" id="PTHR43133">
    <property type="entry name" value="RNA POLYMERASE ECF-TYPE SIGMA FACTO"/>
    <property type="match status" value="1"/>
</dbReference>
<dbReference type="InterPro" id="IPR036388">
    <property type="entry name" value="WH-like_DNA-bd_sf"/>
</dbReference>
<dbReference type="InterPro" id="IPR013324">
    <property type="entry name" value="RNA_pol_sigma_r3/r4-like"/>
</dbReference>
<dbReference type="Gene3D" id="1.10.10.10">
    <property type="entry name" value="Winged helix-like DNA-binding domain superfamily/Winged helix DNA-binding domain"/>
    <property type="match status" value="1"/>
</dbReference>
<dbReference type="Pfam" id="PF04542">
    <property type="entry name" value="Sigma70_r2"/>
    <property type="match status" value="1"/>
</dbReference>
<organism evidence="8 9">
    <name type="scientific">Enterobacter cloacae</name>
    <dbReference type="NCBI Taxonomy" id="550"/>
    <lineage>
        <taxon>Bacteria</taxon>
        <taxon>Pseudomonadati</taxon>
        <taxon>Pseudomonadota</taxon>
        <taxon>Gammaproteobacteria</taxon>
        <taxon>Enterobacterales</taxon>
        <taxon>Enterobacteriaceae</taxon>
        <taxon>Enterobacter</taxon>
        <taxon>Enterobacter cloacae complex</taxon>
    </lineage>
</organism>
<name>A0A377M1K7_ENTCL</name>
<sequence length="230" mass="25617">MKTGEAGGSLLMSAVNACRARLRAFIRGRTPVRDDADDILQEITYQLMKVEQPVENVAAWLFRAARNEMTDRARKKREVSLSGYFSFTGEEDDDFPEDEIAETLFGDPHTPEEEYLKTLLWEELGQALAELPAAQREVFEKTELQGYSIKLLAGETGVSEQALLSRKHKAVLFLRTRLRDVYDALTGDNVPGRQNLTLSGLVDSSLSFMIGASCYFGTLCATVSFSVNGF</sequence>
<dbReference type="Gene3D" id="1.10.1740.10">
    <property type="match status" value="1"/>
</dbReference>
<dbReference type="Pfam" id="PF08281">
    <property type="entry name" value="Sigma70_r4_2"/>
    <property type="match status" value="1"/>
</dbReference>
<evidence type="ECO:0000256" key="3">
    <source>
        <dbReference type="ARBA" id="ARBA00023082"/>
    </source>
</evidence>
<dbReference type="InterPro" id="IPR014284">
    <property type="entry name" value="RNA_pol_sigma-70_dom"/>
</dbReference>
<dbReference type="GO" id="GO:0006352">
    <property type="term" value="P:DNA-templated transcription initiation"/>
    <property type="evidence" value="ECO:0007669"/>
    <property type="project" value="InterPro"/>
</dbReference>
<evidence type="ECO:0000259" key="6">
    <source>
        <dbReference type="Pfam" id="PF04542"/>
    </source>
</evidence>
<dbReference type="AlphaFoldDB" id="A0A377M1K7"/>
<dbReference type="SUPFAM" id="SSF88946">
    <property type="entry name" value="Sigma2 domain of RNA polymerase sigma factors"/>
    <property type="match status" value="1"/>
</dbReference>
<dbReference type="InterPro" id="IPR007627">
    <property type="entry name" value="RNA_pol_sigma70_r2"/>
</dbReference>
<feature type="domain" description="RNA polymerase sigma-70 region 2" evidence="6">
    <location>
        <begin position="15"/>
        <end position="77"/>
    </location>
</feature>
<protein>
    <submittedName>
        <fullName evidence="8">ECF subfamily RNA polymerase sigma-24 subunit</fullName>
    </submittedName>
</protein>
<dbReference type="NCBIfam" id="TIGR02937">
    <property type="entry name" value="sigma70-ECF"/>
    <property type="match status" value="1"/>
</dbReference>
<keyword evidence="5" id="KW-0804">Transcription</keyword>
<dbReference type="GO" id="GO:0003677">
    <property type="term" value="F:DNA binding"/>
    <property type="evidence" value="ECO:0007669"/>
    <property type="project" value="UniProtKB-KW"/>
</dbReference>
<dbReference type="SUPFAM" id="SSF88659">
    <property type="entry name" value="Sigma3 and sigma4 domains of RNA polymerase sigma factors"/>
    <property type="match status" value="1"/>
</dbReference>
<accession>A0A377M1K7</accession>
<evidence type="ECO:0000259" key="7">
    <source>
        <dbReference type="Pfam" id="PF08281"/>
    </source>
</evidence>
<dbReference type="GO" id="GO:0016987">
    <property type="term" value="F:sigma factor activity"/>
    <property type="evidence" value="ECO:0007669"/>
    <property type="project" value="UniProtKB-KW"/>
</dbReference>
<keyword evidence="2" id="KW-0805">Transcription regulation</keyword>
<evidence type="ECO:0000256" key="5">
    <source>
        <dbReference type="ARBA" id="ARBA00023163"/>
    </source>
</evidence>
<reference evidence="8 9" key="1">
    <citation type="submission" date="2018-06" db="EMBL/GenBank/DDBJ databases">
        <authorList>
            <consortium name="Pathogen Informatics"/>
            <person name="Doyle S."/>
        </authorList>
    </citation>
    <scope>NUCLEOTIDE SEQUENCE [LARGE SCALE GENOMIC DNA]</scope>
    <source>
        <strain evidence="8 9">NCTC10005</strain>
    </source>
</reference>
<feature type="domain" description="RNA polymerase sigma factor 70 region 4 type 2" evidence="7">
    <location>
        <begin position="122"/>
        <end position="172"/>
    </location>
</feature>
<keyword evidence="4" id="KW-0238">DNA-binding</keyword>
<dbReference type="InterPro" id="IPR013249">
    <property type="entry name" value="RNA_pol_sigma70_r4_t2"/>
</dbReference>
<evidence type="ECO:0000313" key="9">
    <source>
        <dbReference type="Proteomes" id="UP000255106"/>
    </source>
</evidence>